<keyword evidence="3" id="KW-1185">Reference proteome</keyword>
<evidence type="ECO:0000313" key="2">
    <source>
        <dbReference type="EMBL" id="RDD81160.1"/>
    </source>
</evidence>
<dbReference type="Proteomes" id="UP000253782">
    <property type="component" value="Unassembled WGS sequence"/>
</dbReference>
<dbReference type="SUPFAM" id="SSF102588">
    <property type="entry name" value="LmbE-like"/>
    <property type="match status" value="1"/>
</dbReference>
<feature type="region of interest" description="Disordered" evidence="1">
    <location>
        <begin position="1"/>
        <end position="20"/>
    </location>
</feature>
<protein>
    <submittedName>
        <fullName evidence="2">PIG-L family deacetylase</fullName>
    </submittedName>
</protein>
<dbReference type="PANTHER" id="PTHR12993:SF29">
    <property type="entry name" value="BLR3841 PROTEIN"/>
    <property type="match status" value="1"/>
</dbReference>
<dbReference type="AlphaFoldDB" id="A0A369UNG1"/>
<accession>A0A369UNG1</accession>
<evidence type="ECO:0000313" key="3">
    <source>
        <dbReference type="Proteomes" id="UP000253782"/>
    </source>
</evidence>
<evidence type="ECO:0000256" key="1">
    <source>
        <dbReference type="SAM" id="MobiDB-lite"/>
    </source>
</evidence>
<name>A0A369UNG1_9GAMM</name>
<dbReference type="EMBL" id="QQAH01000011">
    <property type="protein sequence ID" value="RDD81160.1"/>
    <property type="molecule type" value="Genomic_DNA"/>
</dbReference>
<dbReference type="InterPro" id="IPR003737">
    <property type="entry name" value="GlcNAc_PI_deacetylase-related"/>
</dbReference>
<sequence>MQAPVRQGRSSCRGSDMPLSLNPQTRLLVIAPHPDDETIGTGGLIQQVRAAGGEVRILLLTDGDNNPWPQRWLERRLWIGAAERARWGRRRRGEVERALRKLDVPAQALHAFGWPDMGISVSLRQDFAPLLSAMTQQVQAYRPNVIALPALGDRHPDHSAAHVLLRLALTGQAELPTLLTYLVHGHAAEQPSERMLIDSTAVQQSTKLSAMAEHHSQMALSAARMLRLAGRQERYERVEPVKRQGLLCSLPWQPSPLWLPWLRLTLAGHAGVRVWSWNEAPRVRDAAGRHALQLPPEMDGQGTLFIKLHLDLPSPWIFDRWGWWEV</sequence>
<dbReference type="InterPro" id="IPR024078">
    <property type="entry name" value="LmbE-like_dom_sf"/>
</dbReference>
<dbReference type="Gene3D" id="3.40.50.10320">
    <property type="entry name" value="LmbE-like"/>
    <property type="match status" value="1"/>
</dbReference>
<reference evidence="2 3" key="1">
    <citation type="submission" date="2018-07" db="EMBL/GenBank/DDBJ databases">
        <title>Dyella tabacisoli L4-6T, whole genome shotgun sequence.</title>
        <authorList>
            <person name="Zhou X.-K."/>
            <person name="Li W.-J."/>
            <person name="Duan Y.-Q."/>
        </authorList>
    </citation>
    <scope>NUCLEOTIDE SEQUENCE [LARGE SCALE GENOMIC DNA]</scope>
    <source>
        <strain evidence="2 3">L4-6</strain>
    </source>
</reference>
<proteinExistence type="predicted"/>
<comment type="caution">
    <text evidence="2">The sequence shown here is derived from an EMBL/GenBank/DDBJ whole genome shotgun (WGS) entry which is preliminary data.</text>
</comment>
<dbReference type="Pfam" id="PF02585">
    <property type="entry name" value="PIG-L"/>
    <property type="match status" value="1"/>
</dbReference>
<dbReference type="PANTHER" id="PTHR12993">
    <property type="entry name" value="N-ACETYLGLUCOSAMINYL-PHOSPHATIDYLINOSITOL DE-N-ACETYLASE-RELATED"/>
    <property type="match status" value="1"/>
</dbReference>
<dbReference type="OrthoDB" id="9790023at2"/>
<dbReference type="GO" id="GO:0016811">
    <property type="term" value="F:hydrolase activity, acting on carbon-nitrogen (but not peptide) bonds, in linear amides"/>
    <property type="evidence" value="ECO:0007669"/>
    <property type="project" value="TreeGrafter"/>
</dbReference>
<organism evidence="2 3">
    <name type="scientific">Dyella tabacisoli</name>
    <dbReference type="NCBI Taxonomy" id="2282381"/>
    <lineage>
        <taxon>Bacteria</taxon>
        <taxon>Pseudomonadati</taxon>
        <taxon>Pseudomonadota</taxon>
        <taxon>Gammaproteobacteria</taxon>
        <taxon>Lysobacterales</taxon>
        <taxon>Rhodanobacteraceae</taxon>
        <taxon>Dyella</taxon>
    </lineage>
</organism>
<gene>
    <name evidence="2" type="ORF">DVJ77_12595</name>
</gene>